<dbReference type="PIRSF" id="PIRSF033091">
    <property type="entry name" value="Pesterase_YhaO"/>
    <property type="match status" value="1"/>
</dbReference>
<dbReference type="CDD" id="cd00840">
    <property type="entry name" value="MPP_Mre11_N"/>
    <property type="match status" value="1"/>
</dbReference>
<dbReference type="InterPro" id="IPR004843">
    <property type="entry name" value="Calcineurin-like_PHP"/>
</dbReference>
<accession>A0ABT0VJX0</accession>
<dbReference type="Pfam" id="PF00149">
    <property type="entry name" value="Metallophos"/>
    <property type="match status" value="1"/>
</dbReference>
<evidence type="ECO:0000313" key="3">
    <source>
        <dbReference type="EMBL" id="MCM2436720.1"/>
    </source>
</evidence>
<dbReference type="PANTHER" id="PTHR30337:SF7">
    <property type="entry name" value="PHOSPHOESTERASE"/>
    <property type="match status" value="1"/>
</dbReference>
<name>A0ABT0VJX0_9LACO</name>
<dbReference type="Gene3D" id="3.60.21.10">
    <property type="match status" value="1"/>
</dbReference>
<protein>
    <submittedName>
        <fullName evidence="3">DNA repair exonuclease</fullName>
    </submittedName>
</protein>
<comment type="caution">
    <text evidence="3">The sequence shown here is derived from an EMBL/GenBank/DDBJ whole genome shotgun (WGS) entry which is preliminary data.</text>
</comment>
<dbReference type="GO" id="GO:0004527">
    <property type="term" value="F:exonuclease activity"/>
    <property type="evidence" value="ECO:0007669"/>
    <property type="project" value="UniProtKB-KW"/>
</dbReference>
<dbReference type="InterPro" id="IPR014576">
    <property type="entry name" value="Pesterase_YhaO"/>
</dbReference>
<evidence type="ECO:0000259" key="2">
    <source>
        <dbReference type="Pfam" id="PF00149"/>
    </source>
</evidence>
<gene>
    <name evidence="3" type="ORF">KAK10_02080</name>
</gene>
<dbReference type="InterPro" id="IPR050535">
    <property type="entry name" value="DNA_Repair-Maintenance_Comp"/>
</dbReference>
<evidence type="ECO:0000256" key="1">
    <source>
        <dbReference type="ARBA" id="ARBA00022801"/>
    </source>
</evidence>
<keyword evidence="4" id="KW-1185">Reference proteome</keyword>
<keyword evidence="3" id="KW-0269">Exonuclease</keyword>
<keyword evidence="1" id="KW-0378">Hydrolase</keyword>
<feature type="domain" description="Calcineurin-like phosphoesterase" evidence="2">
    <location>
        <begin position="2"/>
        <end position="199"/>
    </location>
</feature>
<reference evidence="3" key="1">
    <citation type="submission" date="2021-04" db="EMBL/GenBank/DDBJ databases">
        <title>Taxonomic assessment of Weissella genus.</title>
        <authorList>
            <person name="Fanelli F."/>
            <person name="Chieffi D."/>
            <person name="Dell'Aquila A."/>
            <person name="Gyu-Sung C."/>
            <person name="Franz C.M.A.P."/>
            <person name="Fusco V."/>
        </authorList>
    </citation>
    <scope>NUCLEOTIDE SEQUENCE</scope>
    <source>
        <strain evidence="3">LMG 25373</strain>
    </source>
</reference>
<dbReference type="EMBL" id="JAGMVS010000038">
    <property type="protein sequence ID" value="MCM2436720.1"/>
    <property type="molecule type" value="Genomic_DNA"/>
</dbReference>
<evidence type="ECO:0000313" key="4">
    <source>
        <dbReference type="Proteomes" id="UP001057481"/>
    </source>
</evidence>
<sequence>MMRFIHTADIHLGHPFLGLQNVPEKLATLIANATTTSFSKMIDLAIAEKIDFICISGDLFDSQNQSIHLLDFLITQFNRLAAENIMVYLSYGNHDYQPQQNAGVSWPSNVREFDNSVKTYYQSLPDGKTVAITGFSYGQQHVKTEVINQFPLKQTQRCDFQIGMYHGGIDGANGNYAPFKVSELLTKGYDYWALGHIHQRQILNEVPFVGYVGSLQGQNSKETGAKGFYLVEEENGKLVPYFEETTSILWRTALVKLPQTVTQRELLNNLYTNLVTNNQHSWQIINIELDMTLTDTLLLRLNDGTTTLQLNEILQQNNQYLWINNISYVHEEQGARLPELDEQFWLATAKKVFNFENIHQVALKKIPELFIAEYFEQEAVQTKLKKQALELMQQELADVGSDMDEDNTD</sequence>
<dbReference type="SUPFAM" id="SSF56300">
    <property type="entry name" value="Metallo-dependent phosphatases"/>
    <property type="match status" value="1"/>
</dbReference>
<dbReference type="InterPro" id="IPR029052">
    <property type="entry name" value="Metallo-depent_PP-like"/>
</dbReference>
<keyword evidence="3" id="KW-0540">Nuclease</keyword>
<dbReference type="InterPro" id="IPR041796">
    <property type="entry name" value="Mre11_N"/>
</dbReference>
<organism evidence="3 4">
    <name type="scientific">Periweissella beninensis</name>
    <dbReference type="NCBI Taxonomy" id="504936"/>
    <lineage>
        <taxon>Bacteria</taxon>
        <taxon>Bacillati</taxon>
        <taxon>Bacillota</taxon>
        <taxon>Bacilli</taxon>
        <taxon>Lactobacillales</taxon>
        <taxon>Lactobacillaceae</taxon>
        <taxon>Periweissella</taxon>
    </lineage>
</organism>
<dbReference type="PANTHER" id="PTHR30337">
    <property type="entry name" value="COMPONENT OF ATP-DEPENDENT DSDNA EXONUCLEASE"/>
    <property type="match status" value="1"/>
</dbReference>
<dbReference type="Proteomes" id="UP001057481">
    <property type="component" value="Unassembled WGS sequence"/>
</dbReference>
<proteinExistence type="predicted"/>